<dbReference type="SUPFAM" id="SSF63829">
    <property type="entry name" value="Calcium-dependent phosphotriesterase"/>
    <property type="match status" value="1"/>
</dbReference>
<name>A0ABV8RUF3_9SPHN</name>
<accession>A0ABV8RUF3</accession>
<reference evidence="3" key="1">
    <citation type="journal article" date="2019" name="Int. J. Syst. Evol. Microbiol.">
        <title>The Global Catalogue of Microorganisms (GCM) 10K type strain sequencing project: providing services to taxonomists for standard genome sequencing and annotation.</title>
        <authorList>
            <consortium name="The Broad Institute Genomics Platform"/>
            <consortium name="The Broad Institute Genome Sequencing Center for Infectious Disease"/>
            <person name="Wu L."/>
            <person name="Ma J."/>
        </authorList>
    </citation>
    <scope>NUCLEOTIDE SEQUENCE [LARGE SCALE GENOMIC DNA]</scope>
    <source>
        <strain evidence="3">CGMCC 1.12989</strain>
    </source>
</reference>
<feature type="domain" description="SMP-30/Gluconolactonase/LRE-like region" evidence="1">
    <location>
        <begin position="13"/>
        <end position="267"/>
    </location>
</feature>
<dbReference type="PANTHER" id="PTHR47572">
    <property type="entry name" value="LIPOPROTEIN-RELATED"/>
    <property type="match status" value="1"/>
</dbReference>
<proteinExistence type="predicted"/>
<dbReference type="PANTHER" id="PTHR47572:SF5">
    <property type="entry name" value="BLR2277 PROTEIN"/>
    <property type="match status" value="1"/>
</dbReference>
<dbReference type="InterPro" id="IPR011042">
    <property type="entry name" value="6-blade_b-propeller_TolB-like"/>
</dbReference>
<dbReference type="InterPro" id="IPR013658">
    <property type="entry name" value="SGL"/>
</dbReference>
<dbReference type="PRINTS" id="PR01790">
    <property type="entry name" value="SMP30FAMILY"/>
</dbReference>
<evidence type="ECO:0000313" key="2">
    <source>
        <dbReference type="EMBL" id="MFC4296320.1"/>
    </source>
</evidence>
<dbReference type="EMBL" id="JBHSDR010000008">
    <property type="protein sequence ID" value="MFC4296320.1"/>
    <property type="molecule type" value="Genomic_DNA"/>
</dbReference>
<dbReference type="Proteomes" id="UP001595828">
    <property type="component" value="Unassembled WGS sequence"/>
</dbReference>
<dbReference type="InterPro" id="IPR005511">
    <property type="entry name" value="SMP-30"/>
</dbReference>
<sequence>MSAWELVAENLAFPEGPTVMEDGSVIVVELGAGKITRCWNGRSETVAEPGGGPNGAAIGADGALYVCNSGGVDFARMCNATGAGAEGRIERIDLGTGKVERIYDACDGEPLSAPNDLMFAPDGRFWFTDLGKRYGRIAEASGLFNASADGSSIACIHHGAVGYNGVGVLPDGKTVVVADTFQARVYAFDARVARQSPRLVATVPGYVGLDSLAITAAGNICIGTLQEGGISQVSLAGEVSKPFAFDDPYVTNIAFGGADMRDAFITCSATGRLIKTRWAEPGLRLAFHS</sequence>
<gene>
    <name evidence="2" type="ORF">ACFO0A_14780</name>
</gene>
<dbReference type="Pfam" id="PF08450">
    <property type="entry name" value="SGL"/>
    <property type="match status" value="1"/>
</dbReference>
<keyword evidence="3" id="KW-1185">Reference proteome</keyword>
<evidence type="ECO:0000259" key="1">
    <source>
        <dbReference type="Pfam" id="PF08450"/>
    </source>
</evidence>
<comment type="caution">
    <text evidence="2">The sequence shown here is derived from an EMBL/GenBank/DDBJ whole genome shotgun (WGS) entry which is preliminary data.</text>
</comment>
<organism evidence="2 3">
    <name type="scientific">Novosphingobium tardum</name>
    <dbReference type="NCBI Taxonomy" id="1538021"/>
    <lineage>
        <taxon>Bacteria</taxon>
        <taxon>Pseudomonadati</taxon>
        <taxon>Pseudomonadota</taxon>
        <taxon>Alphaproteobacteria</taxon>
        <taxon>Sphingomonadales</taxon>
        <taxon>Sphingomonadaceae</taxon>
        <taxon>Novosphingobium</taxon>
    </lineage>
</organism>
<evidence type="ECO:0000313" key="3">
    <source>
        <dbReference type="Proteomes" id="UP001595828"/>
    </source>
</evidence>
<dbReference type="RefSeq" id="WP_379539879.1">
    <property type="nucleotide sequence ID" value="NZ_JBHSDR010000008.1"/>
</dbReference>
<dbReference type="InterPro" id="IPR051262">
    <property type="entry name" value="SMP-30/CGR1_Lactonase"/>
</dbReference>
<protein>
    <submittedName>
        <fullName evidence="2">SMP-30/gluconolactonase/LRE family protein</fullName>
    </submittedName>
</protein>
<dbReference type="Gene3D" id="2.120.10.30">
    <property type="entry name" value="TolB, C-terminal domain"/>
    <property type="match status" value="1"/>
</dbReference>